<evidence type="ECO:0000256" key="8">
    <source>
        <dbReference type="ARBA" id="ARBA00023053"/>
    </source>
</evidence>
<dbReference type="CDD" id="cd10322">
    <property type="entry name" value="SLC5sbd"/>
    <property type="match status" value="1"/>
</dbReference>
<keyword evidence="5 14" id="KW-0812">Transmembrane</keyword>
<dbReference type="OrthoDB" id="9766407at2"/>
<sequence>MNKSLVYLIYFTFYTFVLLWVGKGGFKRTRDIRDFYVAGNSLGLRASIFTFVATWFSAASMQGLTGTLYAYGYSVILYSVVGWFLGAVFLVFMSVKLKDYDILTVPEYFRIRYDSRLLQVLGGLVIVISYILYVIIQIRGFGIVMSELLDINYTLSIFLVYLFVIYTTFGGLFSVARTDGLNFILLFMGTMIAASIILKNIGGLTLMNEKVALIATKPFIDFPYVIEKGGLLDPFCNGLQRPIMVFTICLAWGLGLAANPQYAIRISSAKDKKTAIKMICLSVLILAVIYVGIIIIGIGSRVLEPALKSVKSVDEVFPYIINNVIYSPLSGFILISIAAAAISSANSQLLILASGFSYDIYKNLFKQDISEEKLLNVNRLFIFLAGTISLILSINPPNSLLIYGSYVWAIFSATFLLPLYGGLYWKKATKEGALASFIGGLVIIILFFIINTFLDSWTIALHPVLPAVVAALILFYVISRITYQKKGD</sequence>
<keyword evidence="6" id="KW-0769">Symport</keyword>
<gene>
    <name evidence="15" type="ORF">SAMN02745912_00843</name>
</gene>
<evidence type="ECO:0000256" key="11">
    <source>
        <dbReference type="ARBA" id="ARBA00023201"/>
    </source>
</evidence>
<comment type="catalytic activity">
    <reaction evidence="12">
        <text>L-proline(in) + Na(+)(in) = L-proline(out) + Na(+)(out)</text>
        <dbReference type="Rhea" id="RHEA:28967"/>
        <dbReference type="ChEBI" id="CHEBI:29101"/>
        <dbReference type="ChEBI" id="CHEBI:60039"/>
    </reaction>
</comment>
<keyword evidence="7 14" id="KW-1133">Transmembrane helix</keyword>
<evidence type="ECO:0000256" key="14">
    <source>
        <dbReference type="SAM" id="Phobius"/>
    </source>
</evidence>
<protein>
    <submittedName>
        <fullName evidence="15">Solute:Na+ symporter, SSS family</fullName>
    </submittedName>
</protein>
<feature type="transmembrane region" description="Helical" evidence="14">
    <location>
        <begin position="239"/>
        <end position="258"/>
    </location>
</feature>
<dbReference type="NCBIfam" id="TIGR00813">
    <property type="entry name" value="sss"/>
    <property type="match status" value="1"/>
</dbReference>
<accession>A0A1M6LJX7</accession>
<keyword evidence="16" id="KW-1185">Reference proteome</keyword>
<evidence type="ECO:0000256" key="5">
    <source>
        <dbReference type="ARBA" id="ARBA00022692"/>
    </source>
</evidence>
<organism evidence="15 16">
    <name type="scientific">Paramaledivibacter caminithermalis (strain DSM 15212 / CIP 107654 / DViRD3)</name>
    <name type="common">Clostridium caminithermale</name>
    <dbReference type="NCBI Taxonomy" id="1121301"/>
    <lineage>
        <taxon>Bacteria</taxon>
        <taxon>Bacillati</taxon>
        <taxon>Bacillota</taxon>
        <taxon>Clostridia</taxon>
        <taxon>Peptostreptococcales</taxon>
        <taxon>Caminicellaceae</taxon>
        <taxon>Paramaledivibacter</taxon>
    </lineage>
</organism>
<evidence type="ECO:0000256" key="4">
    <source>
        <dbReference type="ARBA" id="ARBA00022475"/>
    </source>
</evidence>
<dbReference type="GO" id="GO:0005886">
    <property type="term" value="C:plasma membrane"/>
    <property type="evidence" value="ECO:0007669"/>
    <property type="project" value="UniProtKB-SubCell"/>
</dbReference>
<reference evidence="15 16" key="1">
    <citation type="submission" date="2016-11" db="EMBL/GenBank/DDBJ databases">
        <authorList>
            <person name="Jaros S."/>
            <person name="Januszkiewicz K."/>
            <person name="Wedrychowicz H."/>
        </authorList>
    </citation>
    <scope>NUCLEOTIDE SEQUENCE [LARGE SCALE GENOMIC DNA]</scope>
    <source>
        <strain evidence="15 16">DSM 15212</strain>
    </source>
</reference>
<evidence type="ECO:0000313" key="15">
    <source>
        <dbReference type="EMBL" id="SHJ71506.1"/>
    </source>
</evidence>
<evidence type="ECO:0000256" key="3">
    <source>
        <dbReference type="ARBA" id="ARBA00022448"/>
    </source>
</evidence>
<feature type="transmembrane region" description="Helical" evidence="14">
    <location>
        <begin position="6"/>
        <end position="23"/>
    </location>
</feature>
<dbReference type="Gene3D" id="1.20.1730.10">
    <property type="entry name" value="Sodium/glucose cotransporter"/>
    <property type="match status" value="1"/>
</dbReference>
<feature type="transmembrane region" description="Helical" evidence="14">
    <location>
        <begin position="377"/>
        <end position="394"/>
    </location>
</feature>
<feature type="transmembrane region" description="Helical" evidence="14">
    <location>
        <begin position="35"/>
        <end position="58"/>
    </location>
</feature>
<dbReference type="PANTHER" id="PTHR48086:SF3">
    <property type="entry name" value="SODIUM_PROLINE SYMPORTER"/>
    <property type="match status" value="1"/>
</dbReference>
<dbReference type="EMBL" id="FRAG01000006">
    <property type="protein sequence ID" value="SHJ71506.1"/>
    <property type="molecule type" value="Genomic_DNA"/>
</dbReference>
<evidence type="ECO:0000256" key="13">
    <source>
        <dbReference type="RuleBase" id="RU362091"/>
    </source>
</evidence>
<keyword evidence="3" id="KW-0813">Transport</keyword>
<dbReference type="GO" id="GO:0015293">
    <property type="term" value="F:symporter activity"/>
    <property type="evidence" value="ECO:0007669"/>
    <property type="project" value="UniProtKB-KW"/>
</dbReference>
<dbReference type="AlphaFoldDB" id="A0A1M6LJX7"/>
<comment type="similarity">
    <text evidence="2 13">Belongs to the sodium:solute symporter (SSF) (TC 2.A.21) family.</text>
</comment>
<feature type="transmembrane region" description="Helical" evidence="14">
    <location>
        <begin position="332"/>
        <end position="356"/>
    </location>
</feature>
<dbReference type="PANTHER" id="PTHR48086">
    <property type="entry name" value="SODIUM/PROLINE SYMPORTER-RELATED"/>
    <property type="match status" value="1"/>
</dbReference>
<evidence type="ECO:0000256" key="1">
    <source>
        <dbReference type="ARBA" id="ARBA00004651"/>
    </source>
</evidence>
<evidence type="ECO:0000313" key="16">
    <source>
        <dbReference type="Proteomes" id="UP000184465"/>
    </source>
</evidence>
<evidence type="ECO:0000256" key="12">
    <source>
        <dbReference type="ARBA" id="ARBA00033708"/>
    </source>
</evidence>
<evidence type="ECO:0000256" key="7">
    <source>
        <dbReference type="ARBA" id="ARBA00022989"/>
    </source>
</evidence>
<feature type="transmembrane region" description="Helical" evidence="14">
    <location>
        <begin position="279"/>
        <end position="299"/>
    </location>
</feature>
<evidence type="ECO:0000256" key="2">
    <source>
        <dbReference type="ARBA" id="ARBA00006434"/>
    </source>
</evidence>
<dbReference type="Proteomes" id="UP000184465">
    <property type="component" value="Unassembled WGS sequence"/>
</dbReference>
<comment type="subcellular location">
    <subcellularLocation>
        <location evidence="1">Cell membrane</location>
        <topology evidence="1">Multi-pass membrane protein</topology>
    </subcellularLocation>
</comment>
<feature type="transmembrane region" description="Helical" evidence="14">
    <location>
        <begin position="156"/>
        <end position="176"/>
    </location>
</feature>
<dbReference type="InterPro" id="IPR001734">
    <property type="entry name" value="Na/solute_symporter"/>
</dbReference>
<dbReference type="Pfam" id="PF00474">
    <property type="entry name" value="SSF"/>
    <property type="match status" value="1"/>
</dbReference>
<feature type="transmembrane region" description="Helical" evidence="14">
    <location>
        <begin position="116"/>
        <end position="136"/>
    </location>
</feature>
<evidence type="ECO:0000256" key="6">
    <source>
        <dbReference type="ARBA" id="ARBA00022847"/>
    </source>
</evidence>
<feature type="transmembrane region" description="Helical" evidence="14">
    <location>
        <begin position="70"/>
        <end position="95"/>
    </location>
</feature>
<dbReference type="InterPro" id="IPR038377">
    <property type="entry name" value="Na/Glc_symporter_sf"/>
</dbReference>
<keyword evidence="4" id="KW-1003">Cell membrane</keyword>
<feature type="transmembrane region" description="Helical" evidence="14">
    <location>
        <begin position="400"/>
        <end position="420"/>
    </location>
</feature>
<dbReference type="PROSITE" id="PS50283">
    <property type="entry name" value="NA_SOLUT_SYMP_3"/>
    <property type="match status" value="1"/>
</dbReference>
<feature type="transmembrane region" description="Helical" evidence="14">
    <location>
        <begin position="460"/>
        <end position="478"/>
    </location>
</feature>
<dbReference type="STRING" id="1121301.SAMN02745912_00843"/>
<keyword evidence="9" id="KW-0406">Ion transport</keyword>
<dbReference type="InterPro" id="IPR050277">
    <property type="entry name" value="Sodium:Solute_Symporter"/>
</dbReference>
<feature type="transmembrane region" description="Helical" evidence="14">
    <location>
        <begin position="432"/>
        <end position="454"/>
    </location>
</feature>
<dbReference type="RefSeq" id="WP_073147290.1">
    <property type="nucleotide sequence ID" value="NZ_FRAG01000006.1"/>
</dbReference>
<dbReference type="GO" id="GO:0006814">
    <property type="term" value="P:sodium ion transport"/>
    <property type="evidence" value="ECO:0007669"/>
    <property type="project" value="UniProtKB-KW"/>
</dbReference>
<keyword evidence="10 14" id="KW-0472">Membrane</keyword>
<evidence type="ECO:0000256" key="10">
    <source>
        <dbReference type="ARBA" id="ARBA00023136"/>
    </source>
</evidence>
<proteinExistence type="inferred from homology"/>
<keyword evidence="8" id="KW-0915">Sodium</keyword>
<keyword evidence="11" id="KW-0739">Sodium transport</keyword>
<evidence type="ECO:0000256" key="9">
    <source>
        <dbReference type="ARBA" id="ARBA00023065"/>
    </source>
</evidence>
<feature type="transmembrane region" description="Helical" evidence="14">
    <location>
        <begin position="183"/>
        <end position="201"/>
    </location>
</feature>
<name>A0A1M6LJX7_PARC5</name>